<dbReference type="GO" id="GO:1990904">
    <property type="term" value="C:ribonucleoprotein complex"/>
    <property type="evidence" value="ECO:0007669"/>
    <property type="project" value="UniProtKB-KW"/>
</dbReference>
<evidence type="ECO:0000256" key="3">
    <source>
        <dbReference type="ARBA" id="ARBA00023274"/>
    </source>
</evidence>
<dbReference type="PANTHER" id="PTHR21349">
    <property type="entry name" value="50S RIBOSOMAL PROTEIN L21"/>
    <property type="match status" value="1"/>
</dbReference>
<dbReference type="Pfam" id="PF00829">
    <property type="entry name" value="Ribosomal_L21p"/>
    <property type="match status" value="1"/>
</dbReference>
<dbReference type="AlphaFoldDB" id="A0A345ZCX4"/>
<dbReference type="InterPro" id="IPR001787">
    <property type="entry name" value="Ribosomal_bL21"/>
</dbReference>
<evidence type="ECO:0000256" key="2">
    <source>
        <dbReference type="ARBA" id="ARBA00022980"/>
    </source>
</evidence>
<dbReference type="GO" id="GO:0005840">
    <property type="term" value="C:ribosome"/>
    <property type="evidence" value="ECO:0007669"/>
    <property type="project" value="UniProtKB-KW"/>
</dbReference>
<proteinExistence type="inferred from homology"/>
<evidence type="ECO:0000256" key="4">
    <source>
        <dbReference type="HAMAP-Rule" id="MF_01363"/>
    </source>
</evidence>
<evidence type="ECO:0000313" key="6">
    <source>
        <dbReference type="EMBL" id="AXK61141.1"/>
    </source>
</evidence>
<dbReference type="InterPro" id="IPR036164">
    <property type="entry name" value="bL21-like_sf"/>
</dbReference>
<dbReference type="GO" id="GO:0003735">
    <property type="term" value="F:structural constituent of ribosome"/>
    <property type="evidence" value="ECO:0007669"/>
    <property type="project" value="InterPro"/>
</dbReference>
<evidence type="ECO:0000256" key="1">
    <source>
        <dbReference type="ARBA" id="ARBA00008563"/>
    </source>
</evidence>
<comment type="similarity">
    <text evidence="1 4 5">Belongs to the bacterial ribosomal protein bL21 family.</text>
</comment>
<keyword evidence="4 5" id="KW-0699">rRNA-binding</keyword>
<dbReference type="EMBL" id="CP025544">
    <property type="protein sequence ID" value="AXK61141.1"/>
    <property type="molecule type" value="Genomic_DNA"/>
</dbReference>
<organism evidence="6 7">
    <name type="scientific">Candidatus Chromulinivorax destructor</name>
    <dbReference type="NCBI Taxonomy" id="2066483"/>
    <lineage>
        <taxon>Bacteria</taxon>
        <taxon>Candidatus Babelota</taxon>
        <taxon>Candidatus Babeliae</taxon>
        <taxon>Candidatus Babeliales</taxon>
        <taxon>Candidatus Chromulinivoraceae</taxon>
        <taxon>Candidatus Chromulinivorax</taxon>
    </lineage>
</organism>
<sequence>MEHKDTFARYAIFQIGTNQYQGIEGKTIQVQKLEGEFGDIIEFDEVLLRKTSDEAIEIGQPFVGGVVKASIVKQMKGPKIIIYHFRRRKKSRVKNGHRQQLTIIRIEAI</sequence>
<dbReference type="GO" id="GO:0005737">
    <property type="term" value="C:cytoplasm"/>
    <property type="evidence" value="ECO:0007669"/>
    <property type="project" value="UniProtKB-ARBA"/>
</dbReference>
<gene>
    <name evidence="4 6" type="primary">rplU</name>
    <name evidence="6" type="ORF">C0J27_05420</name>
</gene>
<keyword evidence="4 5" id="KW-0694">RNA-binding</keyword>
<dbReference type="GO" id="GO:0006412">
    <property type="term" value="P:translation"/>
    <property type="evidence" value="ECO:0007669"/>
    <property type="project" value="UniProtKB-UniRule"/>
</dbReference>
<name>A0A345ZCX4_9BACT</name>
<comment type="subunit">
    <text evidence="4">Part of the 50S ribosomal subunit. Contacts protein L20.</text>
</comment>
<comment type="function">
    <text evidence="4 5">This protein binds to 23S rRNA in the presence of protein L20.</text>
</comment>
<keyword evidence="7" id="KW-1185">Reference proteome</keyword>
<reference evidence="6 7" key="1">
    <citation type="submission" date="2017-12" db="EMBL/GenBank/DDBJ databases">
        <title>Chromulinavorax destructans is a abundant pathogen of dominant heterotrophic picoflagllates.</title>
        <authorList>
            <person name="Deeg C.M."/>
            <person name="Zimmer M."/>
            <person name="Suttle C.A."/>
        </authorList>
    </citation>
    <scope>NUCLEOTIDE SEQUENCE [LARGE SCALE GENOMIC DNA]</scope>
    <source>
        <strain evidence="6 7">SeV1</strain>
    </source>
</reference>
<protein>
    <recommendedName>
        <fullName evidence="4">Large ribosomal subunit protein bL21</fullName>
    </recommendedName>
</protein>
<evidence type="ECO:0000256" key="5">
    <source>
        <dbReference type="RuleBase" id="RU000562"/>
    </source>
</evidence>
<dbReference type="PANTHER" id="PTHR21349:SF0">
    <property type="entry name" value="LARGE RIBOSOMAL SUBUNIT PROTEIN BL21M"/>
    <property type="match status" value="1"/>
</dbReference>
<dbReference type="InterPro" id="IPR028909">
    <property type="entry name" value="bL21-like"/>
</dbReference>
<evidence type="ECO:0000313" key="7">
    <source>
        <dbReference type="Proteomes" id="UP000254834"/>
    </source>
</evidence>
<keyword evidence="2 4" id="KW-0689">Ribosomal protein</keyword>
<dbReference type="GO" id="GO:0019843">
    <property type="term" value="F:rRNA binding"/>
    <property type="evidence" value="ECO:0007669"/>
    <property type="project" value="UniProtKB-UniRule"/>
</dbReference>
<accession>A0A345ZCX4</accession>
<dbReference type="SUPFAM" id="SSF141091">
    <property type="entry name" value="L21p-like"/>
    <property type="match status" value="1"/>
</dbReference>
<dbReference type="RefSeq" id="WP_115586156.1">
    <property type="nucleotide sequence ID" value="NZ_CP025544.1"/>
</dbReference>
<dbReference type="Proteomes" id="UP000254834">
    <property type="component" value="Chromosome"/>
</dbReference>
<dbReference type="NCBIfam" id="TIGR00061">
    <property type="entry name" value="L21"/>
    <property type="match status" value="1"/>
</dbReference>
<keyword evidence="3 4" id="KW-0687">Ribonucleoprotein</keyword>
<dbReference type="HAMAP" id="MF_01363">
    <property type="entry name" value="Ribosomal_bL21"/>
    <property type="match status" value="1"/>
</dbReference>
<dbReference type="KEGG" id="cdes:C0J27_05420"/>
<dbReference type="OrthoDB" id="9813334at2"/>